<name>A0A834AF28_9CHIR</name>
<proteinExistence type="predicted"/>
<accession>A0A834AF28</accession>
<dbReference type="Proteomes" id="UP000664940">
    <property type="component" value="Unassembled WGS sequence"/>
</dbReference>
<gene>
    <name evidence="1" type="ORF">HJG60_011019</name>
</gene>
<sequence length="171" mass="18401">MDVGSRCSEGTTSIYLPLLHTRRWGSARAACMRRQGAWPQRGACRLRRVVPTLTLASRCSWPKSSPALLPKHISRHPGQAGVKGRLWVTAGTVPGTAGKAEGRSLPPPVCSWLPSGLCAGSGPAWAARPRGSCLRSALVLMRESLERVSPGIFIFEVNEVFKGKPASKAKY</sequence>
<dbReference type="AlphaFoldDB" id="A0A834AF28"/>
<protein>
    <submittedName>
        <fullName evidence="1">Uncharacterized protein</fullName>
    </submittedName>
</protein>
<comment type="caution">
    <text evidence="1">The sequence shown here is derived from an EMBL/GenBank/DDBJ whole genome shotgun (WGS) entry which is preliminary data.</text>
</comment>
<dbReference type="EMBL" id="JABVXQ010000005">
    <property type="protein sequence ID" value="KAF6109828.1"/>
    <property type="molecule type" value="Genomic_DNA"/>
</dbReference>
<organism evidence="1 2">
    <name type="scientific">Phyllostomus discolor</name>
    <name type="common">pale spear-nosed bat</name>
    <dbReference type="NCBI Taxonomy" id="89673"/>
    <lineage>
        <taxon>Eukaryota</taxon>
        <taxon>Metazoa</taxon>
        <taxon>Chordata</taxon>
        <taxon>Craniata</taxon>
        <taxon>Vertebrata</taxon>
        <taxon>Euteleostomi</taxon>
        <taxon>Mammalia</taxon>
        <taxon>Eutheria</taxon>
        <taxon>Laurasiatheria</taxon>
        <taxon>Chiroptera</taxon>
        <taxon>Yangochiroptera</taxon>
        <taxon>Phyllostomidae</taxon>
        <taxon>Phyllostominae</taxon>
        <taxon>Phyllostomus</taxon>
    </lineage>
</organism>
<evidence type="ECO:0000313" key="1">
    <source>
        <dbReference type="EMBL" id="KAF6109828.1"/>
    </source>
</evidence>
<reference evidence="1 2" key="1">
    <citation type="journal article" date="2020" name="Nature">
        <title>Six reference-quality genomes reveal evolution of bat adaptations.</title>
        <authorList>
            <person name="Jebb D."/>
            <person name="Huang Z."/>
            <person name="Pippel M."/>
            <person name="Hughes G.M."/>
            <person name="Lavrichenko K."/>
            <person name="Devanna P."/>
            <person name="Winkler S."/>
            <person name="Jermiin L.S."/>
            <person name="Skirmuntt E.C."/>
            <person name="Katzourakis A."/>
            <person name="Burkitt-Gray L."/>
            <person name="Ray D.A."/>
            <person name="Sullivan K.A.M."/>
            <person name="Roscito J.G."/>
            <person name="Kirilenko B.M."/>
            <person name="Davalos L.M."/>
            <person name="Corthals A.P."/>
            <person name="Power M.L."/>
            <person name="Jones G."/>
            <person name="Ransome R.D."/>
            <person name="Dechmann D.K.N."/>
            <person name="Locatelli A.G."/>
            <person name="Puechmaille S.J."/>
            <person name="Fedrigo O."/>
            <person name="Jarvis E.D."/>
            <person name="Hiller M."/>
            <person name="Vernes S.C."/>
            <person name="Myers E.W."/>
            <person name="Teeling E.C."/>
        </authorList>
    </citation>
    <scope>NUCLEOTIDE SEQUENCE [LARGE SCALE GENOMIC DNA]</scope>
    <source>
        <strain evidence="1">Bat1K_MPI-CBG_1</strain>
    </source>
</reference>
<evidence type="ECO:0000313" key="2">
    <source>
        <dbReference type="Proteomes" id="UP000664940"/>
    </source>
</evidence>